<dbReference type="InterPro" id="IPR009303">
    <property type="entry name" value="DUF960"/>
</dbReference>
<keyword evidence="2" id="KW-1185">Reference proteome</keyword>
<comment type="caution">
    <text evidence="1">The sequence shown here is derived from an EMBL/GenBank/DDBJ whole genome shotgun (WGS) entry which is preliminary data.</text>
</comment>
<evidence type="ECO:0000313" key="1">
    <source>
        <dbReference type="EMBL" id="NMO80055.1"/>
    </source>
</evidence>
<dbReference type="AlphaFoldDB" id="A0A7Y0KEA9"/>
<proteinExistence type="predicted"/>
<gene>
    <name evidence="1" type="ORF">HHU08_24360</name>
</gene>
<dbReference type="EMBL" id="JABBPK010000001">
    <property type="protein sequence ID" value="NMO80055.1"/>
    <property type="molecule type" value="Genomic_DNA"/>
</dbReference>
<organism evidence="1 2">
    <name type="scientific">Niallia alba</name>
    <dbReference type="NCBI Taxonomy" id="2729105"/>
    <lineage>
        <taxon>Bacteria</taxon>
        <taxon>Bacillati</taxon>
        <taxon>Bacillota</taxon>
        <taxon>Bacilli</taxon>
        <taxon>Bacillales</taxon>
        <taxon>Bacillaceae</taxon>
        <taxon>Niallia</taxon>
    </lineage>
</organism>
<sequence length="103" mass="12456">MAEQRKQRYVTKAINEELNIEIQVLLWELLDSIEVKRKDKMDYLQVFEIVNQGDNIKIINRQEQPTMTEELMIMKQGSMNIEDTIVWIIDDLEYRTMLFPKDY</sequence>
<dbReference type="Proteomes" id="UP000588491">
    <property type="component" value="Unassembled WGS sequence"/>
</dbReference>
<protein>
    <submittedName>
        <fullName evidence="1">DUF960 domain-containing protein</fullName>
    </submittedName>
</protein>
<dbReference type="Gene3D" id="3.10.450.150">
    <property type="entry name" value="enterococcus faecalis protein"/>
    <property type="match status" value="1"/>
</dbReference>
<dbReference type="Pfam" id="PF06124">
    <property type="entry name" value="DUF960"/>
    <property type="match status" value="1"/>
</dbReference>
<reference evidence="1 2" key="1">
    <citation type="submission" date="2020-04" db="EMBL/GenBank/DDBJ databases">
        <title>Bacillus sp. UniB3 isolated from commercial digestive syrup.</title>
        <authorList>
            <person name="Thorat V."/>
            <person name="Kirdat K."/>
            <person name="Tiwarekar B."/>
            <person name="Yadav A."/>
        </authorList>
    </citation>
    <scope>NUCLEOTIDE SEQUENCE [LARGE SCALE GENOMIC DNA]</scope>
    <source>
        <strain evidence="1 2">UniB3</strain>
    </source>
</reference>
<dbReference type="RefSeq" id="WP_169189535.1">
    <property type="nucleotide sequence ID" value="NZ_JABBPK010000001.1"/>
</dbReference>
<accession>A0A7Y0KEA9</accession>
<name>A0A7Y0KEA9_9BACI</name>
<evidence type="ECO:0000313" key="2">
    <source>
        <dbReference type="Proteomes" id="UP000588491"/>
    </source>
</evidence>